<dbReference type="Proteomes" id="UP000567293">
    <property type="component" value="Unassembled WGS sequence"/>
</dbReference>
<dbReference type="EMBL" id="JACDQQ010002375">
    <property type="protein sequence ID" value="MBA0088165.1"/>
    <property type="molecule type" value="Genomic_DNA"/>
</dbReference>
<proteinExistence type="predicted"/>
<organism evidence="1 2">
    <name type="scientific">Candidatus Acidiferrum panamense</name>
    <dbReference type="NCBI Taxonomy" id="2741543"/>
    <lineage>
        <taxon>Bacteria</taxon>
        <taxon>Pseudomonadati</taxon>
        <taxon>Acidobacteriota</taxon>
        <taxon>Terriglobia</taxon>
        <taxon>Candidatus Acidiferrales</taxon>
        <taxon>Candidatus Acidiferrum</taxon>
    </lineage>
</organism>
<keyword evidence="2" id="KW-1185">Reference proteome</keyword>
<gene>
    <name evidence="1" type="ORF">HRJ53_24535</name>
</gene>
<evidence type="ECO:0000313" key="1">
    <source>
        <dbReference type="EMBL" id="MBA0088165.1"/>
    </source>
</evidence>
<name>A0A7V8NVT3_9BACT</name>
<dbReference type="AlphaFoldDB" id="A0A7V8NVT3"/>
<accession>A0A7V8NVT3</accession>
<sequence length="57" mass="6451">MIRLEFTLEQLQTIDRILQDAPYRVAAPLIADINRQLQAQQQGNGQIIVPPPEARAQ</sequence>
<comment type="caution">
    <text evidence="1">The sequence shown here is derived from an EMBL/GenBank/DDBJ whole genome shotgun (WGS) entry which is preliminary data.</text>
</comment>
<reference evidence="1" key="1">
    <citation type="submission" date="2020-06" db="EMBL/GenBank/DDBJ databases">
        <title>Legume-microbial interactions unlock mineral nutrients during tropical forest succession.</title>
        <authorList>
            <person name="Epihov D.Z."/>
        </authorList>
    </citation>
    <scope>NUCLEOTIDE SEQUENCE [LARGE SCALE GENOMIC DNA]</scope>
    <source>
        <strain evidence="1">Pan2503</strain>
    </source>
</reference>
<protein>
    <submittedName>
        <fullName evidence="1">Uncharacterized protein</fullName>
    </submittedName>
</protein>
<evidence type="ECO:0000313" key="2">
    <source>
        <dbReference type="Proteomes" id="UP000567293"/>
    </source>
</evidence>